<dbReference type="CDD" id="cd02517">
    <property type="entry name" value="CMP-KDO-Synthetase"/>
    <property type="match status" value="1"/>
</dbReference>
<dbReference type="Proteomes" id="UP001556709">
    <property type="component" value="Unassembled WGS sequence"/>
</dbReference>
<comment type="subcellular location">
    <subcellularLocation>
        <location evidence="4">Cytoplasm</location>
    </subcellularLocation>
</comment>
<dbReference type="SUPFAM" id="SSF53448">
    <property type="entry name" value="Nucleotide-diphospho-sugar transferases"/>
    <property type="match status" value="1"/>
</dbReference>
<accession>A0ABV3TFJ9</accession>
<keyword evidence="4" id="KW-0963">Cytoplasm</keyword>
<dbReference type="PANTHER" id="PTHR42866:SF2">
    <property type="entry name" value="3-DEOXY-MANNO-OCTULOSONATE CYTIDYLYLTRANSFERASE, MITOCHONDRIAL"/>
    <property type="match status" value="1"/>
</dbReference>
<reference evidence="5 6" key="1">
    <citation type="submission" date="2024-02" db="EMBL/GenBank/DDBJ databases">
        <title>New especies of Spiribacter isolated from saline water.</title>
        <authorList>
            <person name="Leon M.J."/>
            <person name="De La Haba R."/>
            <person name="Sanchez-Porro C."/>
            <person name="Ventosa A."/>
        </authorList>
    </citation>
    <scope>NUCLEOTIDE SEQUENCE [LARGE SCALE GENOMIC DNA]</scope>
    <source>
        <strain evidence="6">ag22IC6-390</strain>
    </source>
</reference>
<evidence type="ECO:0000256" key="3">
    <source>
        <dbReference type="ARBA" id="ARBA00022985"/>
    </source>
</evidence>
<dbReference type="PANTHER" id="PTHR42866">
    <property type="entry name" value="3-DEOXY-MANNO-OCTULOSONATE CYTIDYLYLTRANSFERASE"/>
    <property type="match status" value="1"/>
</dbReference>
<name>A0ABV3TFJ9_9GAMM</name>
<dbReference type="Gene3D" id="3.90.550.10">
    <property type="entry name" value="Spore Coat Polysaccharide Biosynthesis Protein SpsA, Chain A"/>
    <property type="match status" value="1"/>
</dbReference>
<keyword evidence="2 4" id="KW-0548">Nucleotidyltransferase</keyword>
<comment type="pathway">
    <text evidence="4">Nucleotide-sugar biosynthesis; CMP-3-deoxy-D-manno-octulosonate biosynthesis; CMP-3-deoxy-D-manno-octulosonate from 3-deoxy-D-manno-octulosonate and CTP: step 1/1.</text>
</comment>
<evidence type="ECO:0000313" key="5">
    <source>
        <dbReference type="EMBL" id="MEX0469280.1"/>
    </source>
</evidence>
<evidence type="ECO:0000256" key="1">
    <source>
        <dbReference type="ARBA" id="ARBA00022679"/>
    </source>
</evidence>
<dbReference type="InterPro" id="IPR029044">
    <property type="entry name" value="Nucleotide-diphossugar_trans"/>
</dbReference>
<proteinExistence type="inferred from homology"/>
<comment type="similarity">
    <text evidence="4">Belongs to the KdsB family.</text>
</comment>
<protein>
    <recommendedName>
        <fullName evidence="4">3-deoxy-manno-octulosonate cytidylyltransferase</fullName>
        <ecNumber evidence="4">2.7.7.38</ecNumber>
    </recommendedName>
    <alternativeName>
        <fullName evidence="4">CMP-2-keto-3-deoxyoctulosonic acid synthase</fullName>
        <shortName evidence="4">CKS</shortName>
        <shortName evidence="4">CMP-KDO synthase</shortName>
    </alternativeName>
</protein>
<dbReference type="InterPro" id="IPR004528">
    <property type="entry name" value="KdsB"/>
</dbReference>
<comment type="catalytic activity">
    <reaction evidence="4">
        <text>3-deoxy-alpha-D-manno-oct-2-ulosonate + CTP = CMP-3-deoxy-beta-D-manno-octulosonate + diphosphate</text>
        <dbReference type="Rhea" id="RHEA:23448"/>
        <dbReference type="ChEBI" id="CHEBI:33019"/>
        <dbReference type="ChEBI" id="CHEBI:37563"/>
        <dbReference type="ChEBI" id="CHEBI:85986"/>
        <dbReference type="ChEBI" id="CHEBI:85987"/>
        <dbReference type="EC" id="2.7.7.38"/>
    </reaction>
</comment>
<dbReference type="EC" id="2.7.7.38" evidence="4"/>
<comment type="caution">
    <text evidence="5">The sequence shown here is derived from an EMBL/GenBank/DDBJ whole genome shotgun (WGS) entry which is preliminary data.</text>
</comment>
<comment type="function">
    <text evidence="4">Activates KDO (a required 8-carbon sugar) for incorporation into bacterial lipopolysaccharide in Gram-negative bacteria.</text>
</comment>
<dbReference type="EMBL" id="JBAKFM010000002">
    <property type="protein sequence ID" value="MEX0469280.1"/>
    <property type="molecule type" value="Genomic_DNA"/>
</dbReference>
<dbReference type="Pfam" id="PF02348">
    <property type="entry name" value="CTP_transf_3"/>
    <property type="match status" value="1"/>
</dbReference>
<dbReference type="NCBIfam" id="NF003950">
    <property type="entry name" value="PRK05450.1-3"/>
    <property type="match status" value="1"/>
</dbReference>
<dbReference type="InterPro" id="IPR003329">
    <property type="entry name" value="Cytidylyl_trans"/>
</dbReference>
<keyword evidence="6" id="KW-1185">Reference proteome</keyword>
<gene>
    <name evidence="4 5" type="primary">kdsB</name>
    <name evidence="5" type="ORF">V6X73_06035</name>
</gene>
<dbReference type="NCBIfam" id="NF009905">
    <property type="entry name" value="PRK13368.1"/>
    <property type="match status" value="1"/>
</dbReference>
<sequence>MTAFRIIIPARYGASRLPGKPLLALASRPVIEHVYDRAVQTGAEQVIVATDDPRIADVAEGFGATVSMTRSDHASGTDRLVEVVDGLDLPADAVIVNLQGDEPLMPPALVVQVAGLLSASPRATMATLSTPLRDADEWHDPHVVKVVTDHQGRALYFSRAPIPWDRAGAGGEAVALARRHIGLYAYRAGFLRDYPQLPVSRLEQLEQLEQLRALEAGVTIQVADAIEVPGPGIDTAEDLLAAEARLSEEGA</sequence>
<dbReference type="HAMAP" id="MF_00057">
    <property type="entry name" value="KdsB"/>
    <property type="match status" value="1"/>
</dbReference>
<evidence type="ECO:0000256" key="4">
    <source>
        <dbReference type="HAMAP-Rule" id="MF_00057"/>
    </source>
</evidence>
<keyword evidence="3 4" id="KW-0448">Lipopolysaccharide biosynthesis</keyword>
<evidence type="ECO:0000313" key="6">
    <source>
        <dbReference type="Proteomes" id="UP001556709"/>
    </source>
</evidence>
<dbReference type="GO" id="GO:0008690">
    <property type="term" value="F:3-deoxy-manno-octulosonate cytidylyltransferase activity"/>
    <property type="evidence" value="ECO:0007669"/>
    <property type="project" value="UniProtKB-EC"/>
</dbReference>
<dbReference type="NCBIfam" id="NF003952">
    <property type="entry name" value="PRK05450.1-5"/>
    <property type="match status" value="1"/>
</dbReference>
<organism evidence="5 6">
    <name type="scientific">Spiribacter pallidus</name>
    <dbReference type="NCBI Taxonomy" id="1987936"/>
    <lineage>
        <taxon>Bacteria</taxon>
        <taxon>Pseudomonadati</taxon>
        <taxon>Pseudomonadota</taxon>
        <taxon>Gammaproteobacteria</taxon>
        <taxon>Chromatiales</taxon>
        <taxon>Ectothiorhodospiraceae</taxon>
        <taxon>Spiribacter</taxon>
    </lineage>
</organism>
<dbReference type="RefSeq" id="WP_367958470.1">
    <property type="nucleotide sequence ID" value="NZ_JBAKFK010000002.1"/>
</dbReference>
<evidence type="ECO:0000256" key="2">
    <source>
        <dbReference type="ARBA" id="ARBA00022695"/>
    </source>
</evidence>
<keyword evidence="1 4" id="KW-0808">Transferase</keyword>
<dbReference type="NCBIfam" id="TIGR00466">
    <property type="entry name" value="kdsB"/>
    <property type="match status" value="1"/>
</dbReference>